<evidence type="ECO:0000313" key="3">
    <source>
        <dbReference type="Proteomes" id="UP000631114"/>
    </source>
</evidence>
<sequence length="307" mass="32547">MGLPTENSNRSICSVNGISGLRGLLVGGGVLHEGSILIGFFRICNAYGFTLHKELPSMDISLDKIPPPKSSSSSSRNDKGKGLVEITSPSKVVATAVERQIEGTSSSLSSSSLPGRYTRKTKHDLPTSKALNSRGDGHSAKTAILASQYEYEDEYDDSFDDLGLNVVESGFEGDENLGDRIKSAPMKSLGSEAESTAPNKSGPRWNSRKGPQFYVKDGKNYGYKVSGSVAVVDSREAALVNQAQKEVINGLGRGGNLPLGAVKKLTESNEQQDQEASDVIEVGGRGRPASLKGRGRSAFGSSYEDGP</sequence>
<name>A0A835HS58_9MAGN</name>
<dbReference type="Proteomes" id="UP000631114">
    <property type="component" value="Unassembled WGS sequence"/>
</dbReference>
<organism evidence="2 3">
    <name type="scientific">Coptis chinensis</name>
    <dbReference type="NCBI Taxonomy" id="261450"/>
    <lineage>
        <taxon>Eukaryota</taxon>
        <taxon>Viridiplantae</taxon>
        <taxon>Streptophyta</taxon>
        <taxon>Embryophyta</taxon>
        <taxon>Tracheophyta</taxon>
        <taxon>Spermatophyta</taxon>
        <taxon>Magnoliopsida</taxon>
        <taxon>Ranunculales</taxon>
        <taxon>Ranunculaceae</taxon>
        <taxon>Coptidoideae</taxon>
        <taxon>Coptis</taxon>
    </lineage>
</organism>
<proteinExistence type="predicted"/>
<evidence type="ECO:0000313" key="2">
    <source>
        <dbReference type="EMBL" id="KAF9605990.1"/>
    </source>
</evidence>
<accession>A0A835HS58</accession>
<dbReference type="InterPro" id="IPR052586">
    <property type="entry name" value="ASCC2"/>
</dbReference>
<feature type="region of interest" description="Disordered" evidence="1">
    <location>
        <begin position="174"/>
        <end position="213"/>
    </location>
</feature>
<feature type="region of interest" description="Disordered" evidence="1">
    <location>
        <begin position="62"/>
        <end position="84"/>
    </location>
</feature>
<dbReference type="EMBL" id="JADFTS010000005">
    <property type="protein sequence ID" value="KAF9605990.1"/>
    <property type="molecule type" value="Genomic_DNA"/>
</dbReference>
<reference evidence="2 3" key="1">
    <citation type="submission" date="2020-10" db="EMBL/GenBank/DDBJ databases">
        <title>The Coptis chinensis genome and diversification of protoberbering-type alkaloids.</title>
        <authorList>
            <person name="Wang B."/>
            <person name="Shu S."/>
            <person name="Song C."/>
            <person name="Liu Y."/>
        </authorList>
    </citation>
    <scope>NUCLEOTIDE SEQUENCE [LARGE SCALE GENOMIC DNA]</scope>
    <source>
        <strain evidence="2">HL-2020</strain>
        <tissue evidence="2">Leaf</tissue>
    </source>
</reference>
<dbReference type="AlphaFoldDB" id="A0A835HS58"/>
<protein>
    <submittedName>
        <fullName evidence="2">Uncharacterized protein</fullName>
    </submittedName>
</protein>
<gene>
    <name evidence="2" type="ORF">IFM89_021316</name>
</gene>
<evidence type="ECO:0000256" key="1">
    <source>
        <dbReference type="SAM" id="MobiDB-lite"/>
    </source>
</evidence>
<dbReference type="GO" id="GO:0043130">
    <property type="term" value="F:ubiquitin binding"/>
    <property type="evidence" value="ECO:0007669"/>
    <property type="project" value="TreeGrafter"/>
</dbReference>
<dbReference type="PANTHER" id="PTHR21494">
    <property type="entry name" value="ACTIVATING SIGNAL COINTEGRATOR 1 COMPLEX SUBUNIT 2 ASC-1 COMPLEX SUBUNIT P100"/>
    <property type="match status" value="1"/>
</dbReference>
<keyword evidence="3" id="KW-1185">Reference proteome</keyword>
<dbReference type="PANTHER" id="PTHR21494:SF0">
    <property type="entry name" value="ACTIVATING SIGNAL COINTEGRATOR 1 COMPLEX SUBUNIT 2"/>
    <property type="match status" value="1"/>
</dbReference>
<dbReference type="OrthoDB" id="5577209at2759"/>
<comment type="caution">
    <text evidence="2">The sequence shown here is derived from an EMBL/GenBank/DDBJ whole genome shotgun (WGS) entry which is preliminary data.</text>
</comment>
<feature type="region of interest" description="Disordered" evidence="1">
    <location>
        <begin position="265"/>
        <end position="307"/>
    </location>
</feature>
<feature type="region of interest" description="Disordered" evidence="1">
    <location>
        <begin position="103"/>
        <end position="137"/>
    </location>
</feature>